<name>A0ABR6CUF5_9BACI</name>
<comment type="caution">
    <text evidence="3">The sequence shown here is derived from an EMBL/GenBank/DDBJ whole genome shotgun (WGS) entry which is preliminary data.</text>
</comment>
<keyword evidence="2" id="KW-1133">Transmembrane helix</keyword>
<evidence type="ECO:0000313" key="3">
    <source>
        <dbReference type="EMBL" id="MBA9028666.1"/>
    </source>
</evidence>
<feature type="transmembrane region" description="Helical" evidence="2">
    <location>
        <begin position="269"/>
        <end position="292"/>
    </location>
</feature>
<evidence type="ECO:0000256" key="2">
    <source>
        <dbReference type="SAM" id="Phobius"/>
    </source>
</evidence>
<feature type="transmembrane region" description="Helical" evidence="2">
    <location>
        <begin position="298"/>
        <end position="316"/>
    </location>
</feature>
<feature type="transmembrane region" description="Helical" evidence="2">
    <location>
        <begin position="389"/>
        <end position="407"/>
    </location>
</feature>
<keyword evidence="4" id="KW-1185">Reference proteome</keyword>
<keyword evidence="2" id="KW-0472">Membrane</keyword>
<evidence type="ECO:0000313" key="4">
    <source>
        <dbReference type="Proteomes" id="UP000626697"/>
    </source>
</evidence>
<dbReference type="RefSeq" id="WP_182503698.1">
    <property type="nucleotide sequence ID" value="NZ_JACJHX010000016.1"/>
</dbReference>
<evidence type="ECO:0000256" key="1">
    <source>
        <dbReference type="SAM" id="MobiDB-lite"/>
    </source>
</evidence>
<feature type="transmembrane region" description="Helical" evidence="2">
    <location>
        <begin position="323"/>
        <end position="341"/>
    </location>
</feature>
<organism evidence="3 4">
    <name type="scientific">Peribacillus huizhouensis</name>
    <dbReference type="NCBI Taxonomy" id="1501239"/>
    <lineage>
        <taxon>Bacteria</taxon>
        <taxon>Bacillati</taxon>
        <taxon>Bacillota</taxon>
        <taxon>Bacilli</taxon>
        <taxon>Bacillales</taxon>
        <taxon>Bacillaceae</taxon>
        <taxon>Peribacillus</taxon>
    </lineage>
</organism>
<accession>A0ABR6CUF5</accession>
<dbReference type="InterPro" id="IPR032809">
    <property type="entry name" value="Put_HupE_UreJ"/>
</dbReference>
<dbReference type="EMBL" id="JACJHX010000016">
    <property type="protein sequence ID" value="MBA9028666.1"/>
    <property type="molecule type" value="Genomic_DNA"/>
</dbReference>
<sequence length="412" mass="46608">MSHANKVQQLLKVRSLTLMLFTFLFLFFISFPSNTSAHAYSASYTTIKMDSNKTEMIFSIDTLSILELVPDIDKNKNWILESSEIEKEKHHLEELITEGLTLDKGNKEQTPKIEKMEIIKKENKEFLSTTMTFPVFFPGDTLVFNDGFYFNDTGTNYINLISASYLGETSEAVLEGKNRTWTMLITEVQQEQSSNGEQVAQQEQPSPGEQVAQPTPNQKQSEQANPSHTATSFSWLSFLKLGMSHILTGYDHLLFLLSLLIARQTFKQIATTITAFTIAHSFTLTLTVLGIIDIPSSFVEPAIALSICYVALENIFRQKISYRWIITFVFGLIHGMGFADILKEMNIPKSSLAIDLTSFNIGIEIIQLAIVLLLLPLLYFIYRSKHSKKIIMIVSIVAFLLGGAWLIERLLF</sequence>
<gene>
    <name evidence="3" type="ORF">HNP81_003986</name>
</gene>
<dbReference type="Pfam" id="PF13795">
    <property type="entry name" value="HupE_UreJ_2"/>
    <property type="match status" value="1"/>
</dbReference>
<protein>
    <submittedName>
        <fullName evidence="3">Hydrogenase/urease accessory protein HupE</fullName>
    </submittedName>
</protein>
<keyword evidence="2" id="KW-0812">Transmembrane</keyword>
<feature type="region of interest" description="Disordered" evidence="1">
    <location>
        <begin position="192"/>
        <end position="225"/>
    </location>
</feature>
<feature type="transmembrane region" description="Helical" evidence="2">
    <location>
        <begin position="361"/>
        <end position="382"/>
    </location>
</feature>
<proteinExistence type="predicted"/>
<dbReference type="Proteomes" id="UP000626697">
    <property type="component" value="Unassembled WGS sequence"/>
</dbReference>
<reference evidence="3 4" key="1">
    <citation type="submission" date="2020-08" db="EMBL/GenBank/DDBJ databases">
        <title>Genomic Encyclopedia of Type Strains, Phase IV (KMG-IV): sequencing the most valuable type-strain genomes for metagenomic binning, comparative biology and taxonomic classification.</title>
        <authorList>
            <person name="Goeker M."/>
        </authorList>
    </citation>
    <scope>NUCLEOTIDE SEQUENCE [LARGE SCALE GENOMIC DNA]</scope>
    <source>
        <strain evidence="3 4">DSM 105481</strain>
    </source>
</reference>